<keyword evidence="4" id="KW-1185">Reference proteome</keyword>
<gene>
    <name evidence="3" type="ORF">CBER1_10102</name>
</gene>
<dbReference type="OrthoDB" id="3632630at2759"/>
<accession>A0A2S6C7N8</accession>
<comment type="caution">
    <text evidence="3">The sequence shown here is derived from an EMBL/GenBank/DDBJ whole genome shotgun (WGS) entry which is preliminary data.</text>
</comment>
<feature type="compositionally biased region" description="Polar residues" evidence="2">
    <location>
        <begin position="142"/>
        <end position="160"/>
    </location>
</feature>
<feature type="coiled-coil region" evidence="1">
    <location>
        <begin position="203"/>
        <end position="230"/>
    </location>
</feature>
<evidence type="ECO:0000313" key="4">
    <source>
        <dbReference type="Proteomes" id="UP000237631"/>
    </source>
</evidence>
<reference evidence="4" key="1">
    <citation type="journal article" date="2017" name="bioRxiv">
        <title>Conservation of a gene cluster reveals novel cercosporin biosynthetic mechanisms and extends production to the genus Colletotrichum.</title>
        <authorList>
            <person name="de Jonge R."/>
            <person name="Ebert M.K."/>
            <person name="Huitt-Roehl C.R."/>
            <person name="Pal P."/>
            <person name="Suttle J.C."/>
            <person name="Spanner R.E."/>
            <person name="Neubauer J.D."/>
            <person name="Jurick W.M.II."/>
            <person name="Stott K.A."/>
            <person name="Secor G.A."/>
            <person name="Thomma B.P.H.J."/>
            <person name="Van de Peer Y."/>
            <person name="Townsend C.A."/>
            <person name="Bolton M.D."/>
        </authorList>
    </citation>
    <scope>NUCLEOTIDE SEQUENCE [LARGE SCALE GENOMIC DNA]</scope>
    <source>
        <strain evidence="4">CBS538.71</strain>
    </source>
</reference>
<sequence length="372" mass="39829">MASLASTPNSTAPTSAVSSPEIKITDDHGRGTAVHLPDPMTEDTLSTPRSRSITIELPEQERKVHLGVRPLPVRAASSEATLTPVATVKPAPATLQPEQPAIHGKPKTKQLTRTASSHGSLRMSLKTMASAGLLAPKKKSTTAESGKSSVADSGTASPNRVDTPEVKTIFAKKTCPDLDAVSRALESLKAQAREPEDPLVVNLRSLEKKIQGAREDCAKLLTRAMQARDQGRYEMCRALCIQIVHNQHSKVETKVYAYNILSTQASPGQVMSFLNDAAKLVKQCEEGEEKDKLTSVVAMLQERGLAKENEREVAKQESSGKVNGFSEERKTPPAKRTSAGSSPSPKPGNGTMTPKSEKILSWASPARAKAAS</sequence>
<organism evidence="3 4">
    <name type="scientific">Cercospora berteroae</name>
    <dbReference type="NCBI Taxonomy" id="357750"/>
    <lineage>
        <taxon>Eukaryota</taxon>
        <taxon>Fungi</taxon>
        <taxon>Dikarya</taxon>
        <taxon>Ascomycota</taxon>
        <taxon>Pezizomycotina</taxon>
        <taxon>Dothideomycetes</taxon>
        <taxon>Dothideomycetidae</taxon>
        <taxon>Mycosphaerellales</taxon>
        <taxon>Mycosphaerellaceae</taxon>
        <taxon>Cercospora</taxon>
    </lineage>
</organism>
<evidence type="ECO:0000313" key="3">
    <source>
        <dbReference type="EMBL" id="PPJ55703.1"/>
    </source>
</evidence>
<dbReference type="Proteomes" id="UP000237631">
    <property type="component" value="Unassembled WGS sequence"/>
</dbReference>
<keyword evidence="1" id="KW-0175">Coiled coil</keyword>
<evidence type="ECO:0000256" key="2">
    <source>
        <dbReference type="SAM" id="MobiDB-lite"/>
    </source>
</evidence>
<name>A0A2S6C7N8_9PEZI</name>
<proteinExistence type="predicted"/>
<evidence type="ECO:0000256" key="1">
    <source>
        <dbReference type="SAM" id="Coils"/>
    </source>
</evidence>
<feature type="compositionally biased region" description="Polar residues" evidence="2">
    <location>
        <begin position="1"/>
        <end position="18"/>
    </location>
</feature>
<protein>
    <submittedName>
        <fullName evidence="3">Uncharacterized protein</fullName>
    </submittedName>
</protein>
<feature type="region of interest" description="Disordered" evidence="2">
    <location>
        <begin position="306"/>
        <end position="372"/>
    </location>
</feature>
<dbReference type="EMBL" id="PNEN01000533">
    <property type="protein sequence ID" value="PPJ55703.1"/>
    <property type="molecule type" value="Genomic_DNA"/>
</dbReference>
<feature type="region of interest" description="Disordered" evidence="2">
    <location>
        <begin position="1"/>
        <end position="57"/>
    </location>
</feature>
<feature type="region of interest" description="Disordered" evidence="2">
    <location>
        <begin position="93"/>
        <end position="162"/>
    </location>
</feature>
<dbReference type="AlphaFoldDB" id="A0A2S6C7N8"/>
<feature type="compositionally biased region" description="Polar residues" evidence="2">
    <location>
        <begin position="43"/>
        <end position="53"/>
    </location>
</feature>
<feature type="compositionally biased region" description="Basic and acidic residues" evidence="2">
    <location>
        <begin position="306"/>
        <end position="315"/>
    </location>
</feature>